<dbReference type="InterPro" id="IPR001781">
    <property type="entry name" value="Znf_LIM"/>
</dbReference>
<organism evidence="7 8">
    <name type="scientific">Schizothecium vesticola</name>
    <dbReference type="NCBI Taxonomy" id="314040"/>
    <lineage>
        <taxon>Eukaryota</taxon>
        <taxon>Fungi</taxon>
        <taxon>Dikarya</taxon>
        <taxon>Ascomycota</taxon>
        <taxon>Pezizomycotina</taxon>
        <taxon>Sordariomycetes</taxon>
        <taxon>Sordariomycetidae</taxon>
        <taxon>Sordariales</taxon>
        <taxon>Schizotheciaceae</taxon>
        <taxon>Schizothecium</taxon>
    </lineage>
</organism>
<dbReference type="EMBL" id="JAUKUD010000004">
    <property type="protein sequence ID" value="KAK0746971.1"/>
    <property type="molecule type" value="Genomic_DNA"/>
</dbReference>
<proteinExistence type="predicted"/>
<dbReference type="PANTHER" id="PTHR24205:SF4">
    <property type="entry name" value="PROTEIN ESPINAS"/>
    <property type="match status" value="1"/>
</dbReference>
<keyword evidence="8" id="KW-1185">Reference proteome</keyword>
<dbReference type="GO" id="GO:0003712">
    <property type="term" value="F:transcription coregulator activity"/>
    <property type="evidence" value="ECO:0007669"/>
    <property type="project" value="TreeGrafter"/>
</dbReference>
<feature type="domain" description="LIM zinc-binding" evidence="6">
    <location>
        <begin position="51"/>
        <end position="110"/>
    </location>
</feature>
<gene>
    <name evidence="7" type="ORF">B0T18DRAFT_326593</name>
</gene>
<sequence>QVLEEGIAFELAGNRWHIDCVGCHKCNDLLDSDANRLLLGDGSLICNKCTYDCNACGNKIKDLTILAREQAYCSGCFRCRNCKRKIESLRYAKTLHGVFCMHCHSELMTRRNRRF</sequence>
<evidence type="ECO:0000256" key="2">
    <source>
        <dbReference type="ARBA" id="ARBA00022737"/>
    </source>
</evidence>
<comment type="caution">
    <text evidence="7">The sequence shown here is derived from an EMBL/GenBank/DDBJ whole genome shotgun (WGS) entry which is preliminary data.</text>
</comment>
<evidence type="ECO:0000256" key="5">
    <source>
        <dbReference type="PROSITE-ProRule" id="PRU00125"/>
    </source>
</evidence>
<keyword evidence="4 5" id="KW-0440">LIM domain</keyword>
<evidence type="ECO:0000313" key="7">
    <source>
        <dbReference type="EMBL" id="KAK0746971.1"/>
    </source>
</evidence>
<dbReference type="Pfam" id="PF00412">
    <property type="entry name" value="LIM"/>
    <property type="match status" value="2"/>
</dbReference>
<keyword evidence="2" id="KW-0677">Repeat</keyword>
<evidence type="ECO:0000313" key="8">
    <source>
        <dbReference type="Proteomes" id="UP001172155"/>
    </source>
</evidence>
<feature type="non-terminal residue" evidence="7">
    <location>
        <position position="1"/>
    </location>
</feature>
<name>A0AA40K5R7_9PEZI</name>
<dbReference type="Proteomes" id="UP001172155">
    <property type="component" value="Unassembled WGS sequence"/>
</dbReference>
<evidence type="ECO:0000256" key="3">
    <source>
        <dbReference type="ARBA" id="ARBA00022833"/>
    </source>
</evidence>
<dbReference type="GO" id="GO:0046872">
    <property type="term" value="F:metal ion binding"/>
    <property type="evidence" value="ECO:0007669"/>
    <property type="project" value="UniProtKB-KW"/>
</dbReference>
<dbReference type="SMART" id="SM00132">
    <property type="entry name" value="LIM"/>
    <property type="match status" value="2"/>
</dbReference>
<dbReference type="GO" id="GO:0005634">
    <property type="term" value="C:nucleus"/>
    <property type="evidence" value="ECO:0007669"/>
    <property type="project" value="TreeGrafter"/>
</dbReference>
<accession>A0AA40K5R7</accession>
<dbReference type="GO" id="GO:0030695">
    <property type="term" value="F:GTPase regulator activity"/>
    <property type="evidence" value="ECO:0007669"/>
    <property type="project" value="UniProtKB-ARBA"/>
</dbReference>
<evidence type="ECO:0000256" key="1">
    <source>
        <dbReference type="ARBA" id="ARBA00022723"/>
    </source>
</evidence>
<evidence type="ECO:0000259" key="6">
    <source>
        <dbReference type="PROSITE" id="PS50023"/>
    </source>
</evidence>
<dbReference type="Gene3D" id="2.10.110.10">
    <property type="entry name" value="Cysteine Rich Protein"/>
    <property type="match status" value="2"/>
</dbReference>
<reference evidence="7" key="1">
    <citation type="submission" date="2023-06" db="EMBL/GenBank/DDBJ databases">
        <title>Genome-scale phylogeny and comparative genomics of the fungal order Sordariales.</title>
        <authorList>
            <consortium name="Lawrence Berkeley National Laboratory"/>
            <person name="Hensen N."/>
            <person name="Bonometti L."/>
            <person name="Westerberg I."/>
            <person name="Brannstrom I.O."/>
            <person name="Guillou S."/>
            <person name="Cros-Aarteil S."/>
            <person name="Calhoun S."/>
            <person name="Haridas S."/>
            <person name="Kuo A."/>
            <person name="Mondo S."/>
            <person name="Pangilinan J."/>
            <person name="Riley R."/>
            <person name="LaButti K."/>
            <person name="Andreopoulos B."/>
            <person name="Lipzen A."/>
            <person name="Chen C."/>
            <person name="Yanf M."/>
            <person name="Daum C."/>
            <person name="Ng V."/>
            <person name="Clum A."/>
            <person name="Steindorff A."/>
            <person name="Ohm R."/>
            <person name="Martin F."/>
            <person name="Silar P."/>
            <person name="Natvig D."/>
            <person name="Lalanne C."/>
            <person name="Gautier V."/>
            <person name="Ament-velasquez S.L."/>
            <person name="Kruys A."/>
            <person name="Hutchinson M.I."/>
            <person name="Powell A.J."/>
            <person name="Barry K."/>
            <person name="Miller A.N."/>
            <person name="Grigoriev I.V."/>
            <person name="Debuchy R."/>
            <person name="Gladieux P."/>
            <person name="Thoren M.H."/>
            <person name="Johannesson H."/>
        </authorList>
    </citation>
    <scope>NUCLEOTIDE SEQUENCE</scope>
    <source>
        <strain evidence="7">SMH3187-1</strain>
    </source>
</reference>
<keyword evidence="3 5" id="KW-0862">Zinc</keyword>
<protein>
    <recommendedName>
        <fullName evidence="6">LIM zinc-binding domain-containing protein</fullName>
    </recommendedName>
</protein>
<evidence type="ECO:0000256" key="4">
    <source>
        <dbReference type="ARBA" id="ARBA00023038"/>
    </source>
</evidence>
<keyword evidence="1 5" id="KW-0479">Metal-binding</keyword>
<dbReference type="AlphaFoldDB" id="A0AA40K5R7"/>
<dbReference type="PANTHER" id="PTHR24205">
    <property type="entry name" value="FOUR AND A HALF LIM DOMAINS PROTEIN"/>
    <property type="match status" value="1"/>
</dbReference>
<dbReference type="PROSITE" id="PS50023">
    <property type="entry name" value="LIM_DOMAIN_2"/>
    <property type="match status" value="1"/>
</dbReference>